<dbReference type="Proteomes" id="UP000198337">
    <property type="component" value="Unassembled WGS sequence"/>
</dbReference>
<evidence type="ECO:0000313" key="2">
    <source>
        <dbReference type="EMBL" id="SNR56426.1"/>
    </source>
</evidence>
<name>A0ABY1SIR4_9FLAO</name>
<proteinExistence type="predicted"/>
<evidence type="ECO:0008006" key="4">
    <source>
        <dbReference type="Google" id="ProtNLM"/>
    </source>
</evidence>
<keyword evidence="3" id="KW-1185">Reference proteome</keyword>
<feature type="chain" id="PRO_5045660271" description="Beta-lactamase-inhibitor-like, PepSY-like" evidence="1">
    <location>
        <begin position="21"/>
        <end position="101"/>
    </location>
</feature>
<evidence type="ECO:0000256" key="1">
    <source>
        <dbReference type="SAM" id="SignalP"/>
    </source>
</evidence>
<keyword evidence="1" id="KW-0732">Signal</keyword>
<evidence type="ECO:0000313" key="3">
    <source>
        <dbReference type="Proteomes" id="UP000198337"/>
    </source>
</evidence>
<accession>A0ABY1SIR4</accession>
<sequence>MKKSVLLSLMAIGIMCNVSAMNVSEIANNKIAINNTDEYVKIKSSELTPQVIEEILKQYPTSKLGAAYKNNSGEFKLVMVLKSGTRRTVYIDQYGNWINKK</sequence>
<protein>
    <recommendedName>
        <fullName evidence="4">Beta-lactamase-inhibitor-like, PepSY-like</fullName>
    </recommendedName>
</protein>
<comment type="caution">
    <text evidence="2">The sequence shown here is derived from an EMBL/GenBank/DDBJ whole genome shotgun (WGS) entry which is preliminary data.</text>
</comment>
<gene>
    <name evidence="2" type="ORF">SAMN04488009_2452</name>
</gene>
<organism evidence="2 3">
    <name type="scientific">Maribacter sedimenticola</name>
    <dbReference type="NCBI Taxonomy" id="228956"/>
    <lineage>
        <taxon>Bacteria</taxon>
        <taxon>Pseudomonadati</taxon>
        <taxon>Bacteroidota</taxon>
        <taxon>Flavobacteriia</taxon>
        <taxon>Flavobacteriales</taxon>
        <taxon>Flavobacteriaceae</taxon>
        <taxon>Maribacter</taxon>
    </lineage>
</organism>
<feature type="signal peptide" evidence="1">
    <location>
        <begin position="1"/>
        <end position="20"/>
    </location>
</feature>
<dbReference type="RefSeq" id="WP_089260895.1">
    <property type="nucleotide sequence ID" value="NZ_FZNV01000003.1"/>
</dbReference>
<reference evidence="2 3" key="1">
    <citation type="submission" date="2017-06" db="EMBL/GenBank/DDBJ databases">
        <authorList>
            <person name="Varghese N."/>
            <person name="Submissions S."/>
        </authorList>
    </citation>
    <scope>NUCLEOTIDE SEQUENCE [LARGE SCALE GENOMIC DNA]</scope>
    <source>
        <strain evidence="2 3">DSM 19840</strain>
    </source>
</reference>
<dbReference type="EMBL" id="FZNV01000003">
    <property type="protein sequence ID" value="SNR56426.1"/>
    <property type="molecule type" value="Genomic_DNA"/>
</dbReference>